<gene>
    <name evidence="2" type="ORF">NP493_180g00022</name>
</gene>
<reference evidence="2" key="1">
    <citation type="journal article" date="2023" name="Mol. Biol. Evol.">
        <title>Third-Generation Sequencing Reveals the Adaptive Role of the Epigenome in Three Deep-Sea Polychaetes.</title>
        <authorList>
            <person name="Perez M."/>
            <person name="Aroh O."/>
            <person name="Sun Y."/>
            <person name="Lan Y."/>
            <person name="Juniper S.K."/>
            <person name="Young C.R."/>
            <person name="Angers B."/>
            <person name="Qian P.Y."/>
        </authorList>
    </citation>
    <scope>NUCLEOTIDE SEQUENCE</scope>
    <source>
        <strain evidence="2">R07B-5</strain>
    </source>
</reference>
<dbReference type="PROSITE" id="PS51257">
    <property type="entry name" value="PROKAR_LIPOPROTEIN"/>
    <property type="match status" value="1"/>
</dbReference>
<keyword evidence="1" id="KW-0732">Signal</keyword>
<comment type="caution">
    <text evidence="2">The sequence shown here is derived from an EMBL/GenBank/DDBJ whole genome shotgun (WGS) entry which is preliminary data.</text>
</comment>
<keyword evidence="3" id="KW-1185">Reference proteome</keyword>
<dbReference type="EMBL" id="JAODUO010000180">
    <property type="protein sequence ID" value="KAK2187013.1"/>
    <property type="molecule type" value="Genomic_DNA"/>
</dbReference>
<evidence type="ECO:0000256" key="1">
    <source>
        <dbReference type="SAM" id="SignalP"/>
    </source>
</evidence>
<proteinExistence type="predicted"/>
<organism evidence="2 3">
    <name type="scientific">Ridgeia piscesae</name>
    <name type="common">Tubeworm</name>
    <dbReference type="NCBI Taxonomy" id="27915"/>
    <lineage>
        <taxon>Eukaryota</taxon>
        <taxon>Metazoa</taxon>
        <taxon>Spiralia</taxon>
        <taxon>Lophotrochozoa</taxon>
        <taxon>Annelida</taxon>
        <taxon>Polychaeta</taxon>
        <taxon>Sedentaria</taxon>
        <taxon>Canalipalpata</taxon>
        <taxon>Sabellida</taxon>
        <taxon>Siboglinidae</taxon>
        <taxon>Ridgeia</taxon>
    </lineage>
</organism>
<feature type="chain" id="PRO_5042205034" evidence="1">
    <location>
        <begin position="21"/>
        <end position="162"/>
    </location>
</feature>
<name>A0AAD9P2L6_RIDPI</name>
<accession>A0AAD9P2L6</accession>
<dbReference type="Proteomes" id="UP001209878">
    <property type="component" value="Unassembled WGS sequence"/>
</dbReference>
<dbReference type="AlphaFoldDB" id="A0AAD9P2L6"/>
<sequence>MARHFAGQTTLLLSVLLCHACPVVMTACTKKEIKHTLRLCDPHLAAISTAILATRSSNYTSVCRAFKKYALCMEPRLQRCDPSMTYRYLRNKDAYTQPPYSCTAPSVVRRTAHTQTVIDSRSTATLCLPLWMTFSVRLLTSSTLITAITNYVSYYVLLGTVL</sequence>
<protein>
    <submittedName>
        <fullName evidence="2">Uncharacterized protein</fullName>
    </submittedName>
</protein>
<evidence type="ECO:0000313" key="3">
    <source>
        <dbReference type="Proteomes" id="UP001209878"/>
    </source>
</evidence>
<feature type="signal peptide" evidence="1">
    <location>
        <begin position="1"/>
        <end position="20"/>
    </location>
</feature>
<evidence type="ECO:0000313" key="2">
    <source>
        <dbReference type="EMBL" id="KAK2187013.1"/>
    </source>
</evidence>